<proteinExistence type="predicted"/>
<comment type="caution">
    <text evidence="2">The sequence shown here is derived from an EMBL/GenBank/DDBJ whole genome shotgun (WGS) entry which is preliminary data.</text>
</comment>
<evidence type="ECO:0000256" key="1">
    <source>
        <dbReference type="SAM" id="Phobius"/>
    </source>
</evidence>
<accession>A0A3R9I9H6</accession>
<keyword evidence="1" id="KW-1133">Transmembrane helix</keyword>
<dbReference type="RefSeq" id="WP_125398240.1">
    <property type="nucleotide sequence ID" value="NZ_JASHAK010000001.1"/>
</dbReference>
<keyword evidence="1" id="KW-0812">Transmembrane</keyword>
<feature type="transmembrane region" description="Helical" evidence="1">
    <location>
        <begin position="28"/>
        <end position="49"/>
    </location>
</feature>
<dbReference type="EMBL" id="RJNO01000036">
    <property type="protein sequence ID" value="RSI73531.1"/>
    <property type="molecule type" value="Genomic_DNA"/>
</dbReference>
<evidence type="ECO:0000313" key="3">
    <source>
        <dbReference type="Proteomes" id="UP000281197"/>
    </source>
</evidence>
<organism evidence="2 3">
    <name type="scientific">Streptococcus oralis</name>
    <dbReference type="NCBI Taxonomy" id="1303"/>
    <lineage>
        <taxon>Bacteria</taxon>
        <taxon>Bacillati</taxon>
        <taxon>Bacillota</taxon>
        <taxon>Bacilli</taxon>
        <taxon>Lactobacillales</taxon>
        <taxon>Streptococcaceae</taxon>
        <taxon>Streptococcus</taxon>
    </lineage>
</organism>
<keyword evidence="1" id="KW-0472">Membrane</keyword>
<gene>
    <name evidence="2" type="ORF">D8858_09405</name>
</gene>
<protein>
    <submittedName>
        <fullName evidence="2">Uncharacterized protein</fullName>
    </submittedName>
</protein>
<dbReference type="Proteomes" id="UP000281197">
    <property type="component" value="Unassembled WGS sequence"/>
</dbReference>
<sequence>MKDKEKKPAGSLFAKKVLEEKEDRELDFIVDLIMLGFVVLVLCSTFDGFRSIIDLIKFLSSFFGTLSR</sequence>
<reference evidence="2 3" key="1">
    <citation type="submission" date="2018-11" db="EMBL/GenBank/DDBJ databases">
        <title>Species Designations Belie Phenotypic and Genotypic Heterogeneity in Oral Streptococci.</title>
        <authorList>
            <person name="Velsko I."/>
        </authorList>
    </citation>
    <scope>NUCLEOTIDE SEQUENCE [LARGE SCALE GENOMIC DNA]</scope>
    <source>
        <strain evidence="2 3">BCC19</strain>
    </source>
</reference>
<evidence type="ECO:0000313" key="2">
    <source>
        <dbReference type="EMBL" id="RSI73531.1"/>
    </source>
</evidence>
<name>A0A3R9I9H6_STROR</name>
<dbReference type="AlphaFoldDB" id="A0A3R9I9H6"/>